<dbReference type="EMBL" id="JADCNM010000176">
    <property type="protein sequence ID" value="KAG0449567.1"/>
    <property type="molecule type" value="Genomic_DNA"/>
</dbReference>
<protein>
    <submittedName>
        <fullName evidence="2">Uncharacterized protein</fullName>
    </submittedName>
</protein>
<evidence type="ECO:0000313" key="2">
    <source>
        <dbReference type="EMBL" id="KAG0449567.1"/>
    </source>
</evidence>
<proteinExistence type="predicted"/>
<keyword evidence="1" id="KW-0472">Membrane</keyword>
<reference evidence="2 3" key="1">
    <citation type="journal article" date="2020" name="Nat. Food">
        <title>A phased Vanilla planifolia genome enables genetic improvement of flavour and production.</title>
        <authorList>
            <person name="Hasing T."/>
            <person name="Tang H."/>
            <person name="Brym M."/>
            <person name="Khazi F."/>
            <person name="Huang T."/>
            <person name="Chambers A.H."/>
        </authorList>
    </citation>
    <scope>NUCLEOTIDE SEQUENCE [LARGE SCALE GENOMIC DNA]</scope>
    <source>
        <tissue evidence="2">Leaf</tissue>
    </source>
</reference>
<accession>A0A835PD91</accession>
<keyword evidence="1" id="KW-0812">Transmembrane</keyword>
<keyword evidence="1" id="KW-1133">Transmembrane helix</keyword>
<feature type="transmembrane region" description="Helical" evidence="1">
    <location>
        <begin position="33"/>
        <end position="54"/>
    </location>
</feature>
<organism evidence="2 3">
    <name type="scientific">Vanilla planifolia</name>
    <name type="common">Vanilla</name>
    <dbReference type="NCBI Taxonomy" id="51239"/>
    <lineage>
        <taxon>Eukaryota</taxon>
        <taxon>Viridiplantae</taxon>
        <taxon>Streptophyta</taxon>
        <taxon>Embryophyta</taxon>
        <taxon>Tracheophyta</taxon>
        <taxon>Spermatophyta</taxon>
        <taxon>Magnoliopsida</taxon>
        <taxon>Liliopsida</taxon>
        <taxon>Asparagales</taxon>
        <taxon>Orchidaceae</taxon>
        <taxon>Vanilloideae</taxon>
        <taxon>Vanilleae</taxon>
        <taxon>Vanilla</taxon>
    </lineage>
</organism>
<dbReference type="Proteomes" id="UP000639772">
    <property type="component" value="Unassembled WGS sequence"/>
</dbReference>
<sequence>MTVREFGMRAPYRTRGDMLSTISRSRGPVRIRVAVVGVVISIFDIFLFGNLGFLTTDEYYRLARLLMTKNNA</sequence>
<gene>
    <name evidence="2" type="ORF">HPP92_027238</name>
</gene>
<dbReference type="AlphaFoldDB" id="A0A835PD91"/>
<evidence type="ECO:0000313" key="3">
    <source>
        <dbReference type="Proteomes" id="UP000639772"/>
    </source>
</evidence>
<comment type="caution">
    <text evidence="2">The sequence shown here is derived from an EMBL/GenBank/DDBJ whole genome shotgun (WGS) entry which is preliminary data.</text>
</comment>
<name>A0A835PD91_VANPL</name>
<evidence type="ECO:0000256" key="1">
    <source>
        <dbReference type="SAM" id="Phobius"/>
    </source>
</evidence>